<keyword evidence="2" id="KW-0472">Membrane</keyword>
<name>A0A226EF56_FOLCA</name>
<dbReference type="AlphaFoldDB" id="A0A226EF56"/>
<feature type="region of interest" description="Disordered" evidence="1">
    <location>
        <begin position="218"/>
        <end position="271"/>
    </location>
</feature>
<evidence type="ECO:0000313" key="3">
    <source>
        <dbReference type="EMBL" id="OXA56010.1"/>
    </source>
</evidence>
<evidence type="ECO:0000313" key="4">
    <source>
        <dbReference type="Proteomes" id="UP000198287"/>
    </source>
</evidence>
<dbReference type="Proteomes" id="UP000198287">
    <property type="component" value="Unassembled WGS sequence"/>
</dbReference>
<evidence type="ECO:0000256" key="2">
    <source>
        <dbReference type="SAM" id="Phobius"/>
    </source>
</evidence>
<keyword evidence="4" id="KW-1185">Reference proteome</keyword>
<sequence>MDDTTGVYNSTTISYENPGGVSMGGGGGGQRRAWNLSEIVNPPVARSRWFHWILLMGGSIVLGLGLIVVVIGIYNQHYYDPESHNVKMGDDESPPSHWIITLVGFALAIFGIILLVLYCRMINTDRLLCNPLSRTRSALRKVVTKPRYNPGRQNSRGANLLSNEGNTINPMLTQYNPVPDIGFRHANGEVTSEEKANLMANEMKEGLRNLRALRASLSPQKSLENDEPVVVRHVSKSKSPPPPRLSPIRHSPPPPTHPPLRPPRHKFSSLRRDLDPYPTAFAGHYKPRHFAGHGYGTKFPSALSSTSNMQNKAPLASLDDITPSLRSSFASVMMYPPSDWGNDSDESFDSTIMVNFCSSPTGINNEGKEGGEDKNKDGNEEFVIPDSQFDTKFDDFRISPTRKVRKGSLSSVQSAFS</sequence>
<gene>
    <name evidence="3" type="ORF">Fcan01_09884</name>
</gene>
<accession>A0A226EF56</accession>
<feature type="transmembrane region" description="Helical" evidence="2">
    <location>
        <begin position="52"/>
        <end position="75"/>
    </location>
</feature>
<protein>
    <submittedName>
        <fullName evidence="3">Uncharacterized protein</fullName>
    </submittedName>
</protein>
<comment type="caution">
    <text evidence="3">The sequence shown here is derived from an EMBL/GenBank/DDBJ whole genome shotgun (WGS) entry which is preliminary data.</text>
</comment>
<proteinExistence type="predicted"/>
<dbReference type="OrthoDB" id="10574682at2759"/>
<feature type="transmembrane region" description="Helical" evidence="2">
    <location>
        <begin position="95"/>
        <end position="118"/>
    </location>
</feature>
<reference evidence="3 4" key="1">
    <citation type="submission" date="2015-12" db="EMBL/GenBank/DDBJ databases">
        <title>The genome of Folsomia candida.</title>
        <authorList>
            <person name="Faddeeva A."/>
            <person name="Derks M.F."/>
            <person name="Anvar Y."/>
            <person name="Smit S."/>
            <person name="Van Straalen N."/>
            <person name="Roelofs D."/>
        </authorList>
    </citation>
    <scope>NUCLEOTIDE SEQUENCE [LARGE SCALE GENOMIC DNA]</scope>
    <source>
        <strain evidence="3 4">VU population</strain>
        <tissue evidence="3">Whole body</tissue>
    </source>
</reference>
<dbReference type="EMBL" id="LNIX01000004">
    <property type="protein sequence ID" value="OXA56010.1"/>
    <property type="molecule type" value="Genomic_DNA"/>
</dbReference>
<evidence type="ECO:0000256" key="1">
    <source>
        <dbReference type="SAM" id="MobiDB-lite"/>
    </source>
</evidence>
<feature type="region of interest" description="Disordered" evidence="1">
    <location>
        <begin position="360"/>
        <end position="384"/>
    </location>
</feature>
<feature type="compositionally biased region" description="Pro residues" evidence="1">
    <location>
        <begin position="239"/>
        <end position="261"/>
    </location>
</feature>
<keyword evidence="2" id="KW-1133">Transmembrane helix</keyword>
<keyword evidence="2" id="KW-0812">Transmembrane</keyword>
<feature type="compositionally biased region" description="Basic and acidic residues" evidence="1">
    <location>
        <begin position="366"/>
        <end position="379"/>
    </location>
</feature>
<organism evidence="3 4">
    <name type="scientific">Folsomia candida</name>
    <name type="common">Springtail</name>
    <dbReference type="NCBI Taxonomy" id="158441"/>
    <lineage>
        <taxon>Eukaryota</taxon>
        <taxon>Metazoa</taxon>
        <taxon>Ecdysozoa</taxon>
        <taxon>Arthropoda</taxon>
        <taxon>Hexapoda</taxon>
        <taxon>Collembola</taxon>
        <taxon>Entomobryomorpha</taxon>
        <taxon>Isotomoidea</taxon>
        <taxon>Isotomidae</taxon>
        <taxon>Proisotominae</taxon>
        <taxon>Folsomia</taxon>
    </lineage>
</organism>